<comment type="caution">
    <text evidence="2">The sequence shown here is derived from an EMBL/GenBank/DDBJ whole genome shotgun (WGS) entry which is preliminary data.</text>
</comment>
<organism evidence="2 3">
    <name type="scientific">Pedobacter boryungensis</name>
    <dbReference type="NCBI Taxonomy" id="869962"/>
    <lineage>
        <taxon>Bacteria</taxon>
        <taxon>Pseudomonadati</taxon>
        <taxon>Bacteroidota</taxon>
        <taxon>Sphingobacteriia</taxon>
        <taxon>Sphingobacteriales</taxon>
        <taxon>Sphingobacteriaceae</taxon>
        <taxon>Pedobacter</taxon>
    </lineage>
</organism>
<feature type="signal peptide" evidence="1">
    <location>
        <begin position="1"/>
        <end position="19"/>
    </location>
</feature>
<evidence type="ECO:0000313" key="2">
    <source>
        <dbReference type="EMBL" id="NQX31888.1"/>
    </source>
</evidence>
<reference evidence="2 3" key="1">
    <citation type="submission" date="2020-05" db="EMBL/GenBank/DDBJ databases">
        <title>Description of Pedobacter foliorum sp. nov.</title>
        <authorList>
            <person name="Qi S."/>
            <person name="Carlier A."/>
            <person name="Cnockaert M."/>
            <person name="Vandamme P."/>
        </authorList>
    </citation>
    <scope>NUCLEOTIDE SEQUENCE [LARGE SCALE GENOMIC DNA]</scope>
    <source>
        <strain evidence="2 3">LMG 31300</strain>
    </source>
</reference>
<protein>
    <recommendedName>
        <fullName evidence="4">Carboxypeptidase regulatory-like domain-containing protein</fullName>
    </recommendedName>
</protein>
<proteinExistence type="predicted"/>
<gene>
    <name evidence="2" type="ORF">HQN85_09130</name>
</gene>
<name>A0ABX2DCS3_9SPHI</name>
<dbReference type="Proteomes" id="UP000762110">
    <property type="component" value="Unassembled WGS sequence"/>
</dbReference>
<evidence type="ECO:0000313" key="3">
    <source>
        <dbReference type="Proteomes" id="UP000762110"/>
    </source>
</evidence>
<keyword evidence="1" id="KW-0732">Signal</keyword>
<accession>A0ABX2DCS3</accession>
<keyword evidence="3" id="KW-1185">Reference proteome</keyword>
<evidence type="ECO:0008006" key="4">
    <source>
        <dbReference type="Google" id="ProtNLM"/>
    </source>
</evidence>
<evidence type="ECO:0000256" key="1">
    <source>
        <dbReference type="SAM" id="SignalP"/>
    </source>
</evidence>
<sequence length="149" mass="16851">MNKISMLLLLLLSSCSLFNKQSNDNFDCARYTILHDFKFARKNSAEDSVTIQGVTRYCDDKTIAKGTIVRIIDENDKVVSYTTSDNKGRYKLLWKSGAFKISAVNPGGGIVETSLIDFGLYSMSTNISLYMQHPNAFIEKMEDSRIRKN</sequence>
<dbReference type="PROSITE" id="PS51257">
    <property type="entry name" value="PROKAR_LIPOPROTEIN"/>
    <property type="match status" value="1"/>
</dbReference>
<feature type="chain" id="PRO_5047308494" description="Carboxypeptidase regulatory-like domain-containing protein" evidence="1">
    <location>
        <begin position="20"/>
        <end position="149"/>
    </location>
</feature>
<dbReference type="RefSeq" id="WP_173271443.1">
    <property type="nucleotide sequence ID" value="NZ_JABMKV010000002.1"/>
</dbReference>
<dbReference type="EMBL" id="JABMKV010000002">
    <property type="protein sequence ID" value="NQX31888.1"/>
    <property type="molecule type" value="Genomic_DNA"/>
</dbReference>